<accession>A0A1R3JI30</accession>
<dbReference type="EMBL" id="AWWV01007831">
    <property type="protein sequence ID" value="OMO94509.1"/>
    <property type="molecule type" value="Genomic_DNA"/>
</dbReference>
<organism evidence="2 3">
    <name type="scientific">Corchorus capsularis</name>
    <name type="common">Jute</name>
    <dbReference type="NCBI Taxonomy" id="210143"/>
    <lineage>
        <taxon>Eukaryota</taxon>
        <taxon>Viridiplantae</taxon>
        <taxon>Streptophyta</taxon>
        <taxon>Embryophyta</taxon>
        <taxon>Tracheophyta</taxon>
        <taxon>Spermatophyta</taxon>
        <taxon>Magnoliopsida</taxon>
        <taxon>eudicotyledons</taxon>
        <taxon>Gunneridae</taxon>
        <taxon>Pentapetalae</taxon>
        <taxon>rosids</taxon>
        <taxon>malvids</taxon>
        <taxon>Malvales</taxon>
        <taxon>Malvaceae</taxon>
        <taxon>Grewioideae</taxon>
        <taxon>Apeibeae</taxon>
        <taxon>Corchorus</taxon>
    </lineage>
</organism>
<dbReference type="Pfam" id="PF14223">
    <property type="entry name" value="Retrotran_gag_2"/>
    <property type="match status" value="1"/>
</dbReference>
<evidence type="ECO:0000313" key="3">
    <source>
        <dbReference type="Proteomes" id="UP000188268"/>
    </source>
</evidence>
<evidence type="ECO:0000256" key="1">
    <source>
        <dbReference type="SAM" id="MobiDB-lite"/>
    </source>
</evidence>
<protein>
    <submittedName>
        <fullName evidence="2">Uncharacterized protein</fullName>
    </submittedName>
</protein>
<comment type="caution">
    <text evidence="2">The sequence shown here is derived from an EMBL/GenBank/DDBJ whole genome shotgun (WGS) entry which is preliminary data.</text>
</comment>
<gene>
    <name evidence="2" type="ORF">CCACVL1_05960</name>
</gene>
<dbReference type="PANTHER" id="PTHR47481">
    <property type="match status" value="1"/>
</dbReference>
<sequence length="312" mass="34779">MGLIESQDMLGFLDGSITMPSRILPPDGDTTNGINPPKENPKFAEWRKSNRLLLGWITRTLSEETLGLVVELDTAAEVWKVAHSYDGSTQEHEFALEQKLHKHHRDRFSSMNEYIQVFKETCNEFAAIEKPLQDKDKVFTLPTGLGKDYEAFLTTMLKPPRPTFYELMSHLKSHEIIRSMNTDLVLSQSNNQVFLAQRHDRGGFRGRGSSRGGKHNASLTSKGQGFSHSGSVLPQQTVTLSQNTALQQSDVPPPLQQLSQIDPLPYIATLPQLQITAPLPQQSQITTPLSQINALLDAATLPQNTTQRTSIP</sequence>
<name>A0A1R3JI30_COCAP</name>
<evidence type="ECO:0000313" key="2">
    <source>
        <dbReference type="EMBL" id="OMO94509.1"/>
    </source>
</evidence>
<dbReference type="OrthoDB" id="1002342at2759"/>
<keyword evidence="3" id="KW-1185">Reference proteome</keyword>
<proteinExistence type="predicted"/>
<dbReference type="Proteomes" id="UP000188268">
    <property type="component" value="Unassembled WGS sequence"/>
</dbReference>
<feature type="region of interest" description="Disordered" evidence="1">
    <location>
        <begin position="201"/>
        <end position="231"/>
    </location>
</feature>
<dbReference type="OMA" id="GHEYETV"/>
<dbReference type="PANTHER" id="PTHR47481:SF2">
    <property type="entry name" value="RETROTRANSPOSON GAG DOMAIN-CONTAINING PROTEIN"/>
    <property type="match status" value="1"/>
</dbReference>
<feature type="compositionally biased region" description="Polar residues" evidence="1">
    <location>
        <begin position="217"/>
        <end position="231"/>
    </location>
</feature>
<dbReference type="AlphaFoldDB" id="A0A1R3JI30"/>
<dbReference type="Gramene" id="OMO94509">
    <property type="protein sequence ID" value="OMO94509"/>
    <property type="gene ID" value="CCACVL1_05960"/>
</dbReference>
<reference evidence="2 3" key="1">
    <citation type="submission" date="2013-09" db="EMBL/GenBank/DDBJ databases">
        <title>Corchorus capsularis genome sequencing.</title>
        <authorList>
            <person name="Alam M."/>
            <person name="Haque M.S."/>
            <person name="Islam M.S."/>
            <person name="Emdad E.M."/>
            <person name="Islam M.M."/>
            <person name="Ahmed B."/>
            <person name="Halim A."/>
            <person name="Hossen Q.M.M."/>
            <person name="Hossain M.Z."/>
            <person name="Ahmed R."/>
            <person name="Khan M.M."/>
            <person name="Islam R."/>
            <person name="Rashid M.M."/>
            <person name="Khan S.A."/>
            <person name="Rahman M.S."/>
            <person name="Alam M."/>
        </authorList>
    </citation>
    <scope>NUCLEOTIDE SEQUENCE [LARGE SCALE GENOMIC DNA]</scope>
    <source>
        <strain evidence="3">cv. CVL-1</strain>
        <tissue evidence="2">Whole seedling</tissue>
    </source>
</reference>